<accession>A0ABZ2Z413</accession>
<keyword evidence="3" id="KW-1185">Reference proteome</keyword>
<sequence length="209" mass="24360">MQQISYFRRMRRFITSILLFLPAFAFAQEVKIIPRAEIDAEYETKFPVFRGFSYVDNSGSWKILLCENQDKITAKDTVNTALQAVCLLEDHGGYLEKWTLNDFIEKEMEESHIWFTTSYCSFRDLDADGRIDPIIVYMTKDGNGIRRVKVFVVYKNEKFAVRAVENEFDNGRSLRYAPGFDKLPAPIRSTVETLLQRMRKDRGLLLKNG</sequence>
<evidence type="ECO:0000256" key="1">
    <source>
        <dbReference type="SAM" id="SignalP"/>
    </source>
</evidence>
<protein>
    <submittedName>
        <fullName evidence="2">Uncharacterized protein</fullName>
    </submittedName>
</protein>
<reference evidence="2 3" key="1">
    <citation type="submission" date="2024-03" db="EMBL/GenBank/DDBJ databases">
        <title>Chitinophaga caseinilytica sp. nov., a casein hydrolysing bacterium isolated from forest soil.</title>
        <authorList>
            <person name="Lee D.S."/>
            <person name="Han D.M."/>
            <person name="Baek J.H."/>
            <person name="Choi D.G."/>
            <person name="Jeon J.H."/>
            <person name="Jeon C.O."/>
        </authorList>
    </citation>
    <scope>NUCLEOTIDE SEQUENCE [LARGE SCALE GENOMIC DNA]</scope>
    <source>
        <strain evidence="2 3">KACC 19118</strain>
    </source>
</reference>
<evidence type="ECO:0000313" key="3">
    <source>
        <dbReference type="Proteomes" id="UP001449657"/>
    </source>
</evidence>
<proteinExistence type="predicted"/>
<keyword evidence="1" id="KW-0732">Signal</keyword>
<dbReference type="Proteomes" id="UP001449657">
    <property type="component" value="Chromosome"/>
</dbReference>
<evidence type="ECO:0000313" key="2">
    <source>
        <dbReference type="EMBL" id="WZN46317.1"/>
    </source>
</evidence>
<gene>
    <name evidence="2" type="ORF">WJU22_25825</name>
</gene>
<dbReference type="InterPro" id="IPR058148">
    <property type="entry name" value="M949_RS01915-like_dom"/>
</dbReference>
<dbReference type="RefSeq" id="WP_341841048.1">
    <property type="nucleotide sequence ID" value="NZ_CP150096.1"/>
</dbReference>
<feature type="signal peptide" evidence="1">
    <location>
        <begin position="1"/>
        <end position="27"/>
    </location>
</feature>
<name>A0ABZ2Z413_9BACT</name>
<dbReference type="EMBL" id="CP150096">
    <property type="protein sequence ID" value="WZN46317.1"/>
    <property type="molecule type" value="Genomic_DNA"/>
</dbReference>
<feature type="chain" id="PRO_5046449759" evidence="1">
    <location>
        <begin position="28"/>
        <end position="209"/>
    </location>
</feature>
<dbReference type="NCBIfam" id="NF046077">
    <property type="entry name" value="LPS_M949_RS01915"/>
    <property type="match status" value="1"/>
</dbReference>
<organism evidence="2 3">
    <name type="scientific">Chitinophaga caseinilytica</name>
    <dbReference type="NCBI Taxonomy" id="2267521"/>
    <lineage>
        <taxon>Bacteria</taxon>
        <taxon>Pseudomonadati</taxon>
        <taxon>Bacteroidota</taxon>
        <taxon>Chitinophagia</taxon>
        <taxon>Chitinophagales</taxon>
        <taxon>Chitinophagaceae</taxon>
        <taxon>Chitinophaga</taxon>
    </lineage>
</organism>